<keyword evidence="5 6" id="KW-1015">Disulfide bond</keyword>
<evidence type="ECO:0000313" key="8">
    <source>
        <dbReference type="EMBL" id="KAG1901395.1"/>
    </source>
</evidence>
<dbReference type="Proteomes" id="UP001195769">
    <property type="component" value="Unassembled WGS sequence"/>
</dbReference>
<evidence type="ECO:0000256" key="6">
    <source>
        <dbReference type="RuleBase" id="RU365009"/>
    </source>
</evidence>
<dbReference type="AlphaFoldDB" id="A0AAD4HKV4"/>
<proteinExistence type="inferred from homology"/>
<dbReference type="RefSeq" id="XP_041226970.1">
    <property type="nucleotide sequence ID" value="XM_041370279.1"/>
</dbReference>
<keyword evidence="9" id="KW-1185">Reference proteome</keyword>
<feature type="compositionally biased region" description="Basic and acidic residues" evidence="7">
    <location>
        <begin position="49"/>
        <end position="64"/>
    </location>
</feature>
<feature type="compositionally biased region" description="Basic and acidic residues" evidence="7">
    <location>
        <begin position="1"/>
        <end position="12"/>
    </location>
</feature>
<keyword evidence="4 6" id="KW-0964">Secreted</keyword>
<feature type="region of interest" description="Disordered" evidence="7">
    <location>
        <begin position="1"/>
        <end position="64"/>
    </location>
</feature>
<accession>A0AAD4HKV4</accession>
<dbReference type="InterPro" id="IPR001338">
    <property type="entry name" value="Class_I_Hydrophobin"/>
</dbReference>
<gene>
    <name evidence="8" type="ORF">F5891DRAFT_1277728</name>
</gene>
<dbReference type="Pfam" id="PF01185">
    <property type="entry name" value="Hydrophobin"/>
    <property type="match status" value="1"/>
</dbReference>
<protein>
    <recommendedName>
        <fullName evidence="6">Hydrophobin</fullName>
    </recommendedName>
</protein>
<dbReference type="GO" id="GO:0005199">
    <property type="term" value="F:structural constituent of cell wall"/>
    <property type="evidence" value="ECO:0007669"/>
    <property type="project" value="InterPro"/>
</dbReference>
<dbReference type="GO" id="GO:0009277">
    <property type="term" value="C:fungal-type cell wall"/>
    <property type="evidence" value="ECO:0007669"/>
    <property type="project" value="InterPro"/>
</dbReference>
<comment type="caution">
    <text evidence="8">The sequence shown here is derived from an EMBL/GenBank/DDBJ whole genome shotgun (WGS) entry which is preliminary data.</text>
</comment>
<organism evidence="8 9">
    <name type="scientific">Suillus fuscotomentosus</name>
    <dbReference type="NCBI Taxonomy" id="1912939"/>
    <lineage>
        <taxon>Eukaryota</taxon>
        <taxon>Fungi</taxon>
        <taxon>Dikarya</taxon>
        <taxon>Basidiomycota</taxon>
        <taxon>Agaricomycotina</taxon>
        <taxon>Agaricomycetes</taxon>
        <taxon>Agaricomycetidae</taxon>
        <taxon>Boletales</taxon>
        <taxon>Suillineae</taxon>
        <taxon>Suillaceae</taxon>
        <taxon>Suillus</taxon>
    </lineage>
</organism>
<comment type="subcellular location">
    <subcellularLocation>
        <location evidence="1 6">Secreted</location>
        <location evidence="1 6">Cell wall</location>
    </subcellularLocation>
</comment>
<evidence type="ECO:0000256" key="4">
    <source>
        <dbReference type="ARBA" id="ARBA00022525"/>
    </source>
</evidence>
<evidence type="ECO:0000256" key="2">
    <source>
        <dbReference type="ARBA" id="ARBA00010446"/>
    </source>
</evidence>
<evidence type="ECO:0000256" key="1">
    <source>
        <dbReference type="ARBA" id="ARBA00004191"/>
    </source>
</evidence>
<keyword evidence="3 6" id="KW-0134">Cell wall</keyword>
<dbReference type="CDD" id="cd23507">
    <property type="entry name" value="hydrophobin_I"/>
    <property type="match status" value="1"/>
</dbReference>
<dbReference type="GeneID" id="64664577"/>
<evidence type="ECO:0000313" key="9">
    <source>
        <dbReference type="Proteomes" id="UP001195769"/>
    </source>
</evidence>
<evidence type="ECO:0000256" key="5">
    <source>
        <dbReference type="ARBA" id="ARBA00023157"/>
    </source>
</evidence>
<comment type="similarity">
    <text evidence="2 6">Belongs to the fungal hydrophobin family.</text>
</comment>
<evidence type="ECO:0000256" key="3">
    <source>
        <dbReference type="ARBA" id="ARBA00022512"/>
    </source>
</evidence>
<dbReference type="SMART" id="SM00075">
    <property type="entry name" value="HYDRO"/>
    <property type="match status" value="1"/>
</dbReference>
<name>A0AAD4HKV4_9AGAM</name>
<reference evidence="8" key="1">
    <citation type="journal article" date="2020" name="New Phytol.">
        <title>Comparative genomics reveals dynamic genome evolution in host specialist ectomycorrhizal fungi.</title>
        <authorList>
            <person name="Lofgren L.A."/>
            <person name="Nguyen N.H."/>
            <person name="Vilgalys R."/>
            <person name="Ruytinx J."/>
            <person name="Liao H.L."/>
            <person name="Branco S."/>
            <person name="Kuo A."/>
            <person name="LaButti K."/>
            <person name="Lipzen A."/>
            <person name="Andreopoulos W."/>
            <person name="Pangilinan J."/>
            <person name="Riley R."/>
            <person name="Hundley H."/>
            <person name="Na H."/>
            <person name="Barry K."/>
            <person name="Grigoriev I.V."/>
            <person name="Stajich J.E."/>
            <person name="Kennedy P.G."/>
        </authorList>
    </citation>
    <scope>NUCLEOTIDE SEQUENCE</scope>
    <source>
        <strain evidence="8">FC203</strain>
    </source>
</reference>
<dbReference type="EMBL" id="JABBWK010000022">
    <property type="protein sequence ID" value="KAG1901395.1"/>
    <property type="molecule type" value="Genomic_DNA"/>
</dbReference>
<sequence length="160" mass="17479">MPDGKPRKDEQPKVAQEMQGPSKLRQGSDHGEQGSIAAAAVTASSNSEEGERKESEDASNHFDYRRLVENDTQWEGQCNTPMLRQQRQREFRIIQDETFYGLGLVDVPVVADAVVGLTCSGVKVVGTSEGCYAQQQPLCCEDNSYNGLVNLGCTPIDVNA</sequence>
<evidence type="ECO:0000256" key="7">
    <source>
        <dbReference type="SAM" id="MobiDB-lite"/>
    </source>
</evidence>
<keyword evidence="6" id="KW-0732">Signal</keyword>